<proteinExistence type="predicted"/>
<keyword evidence="1" id="KW-0732">Signal</keyword>
<organism evidence="2 3">
    <name type="scientific">Fuscovulum ytuae</name>
    <dbReference type="NCBI Taxonomy" id="3042299"/>
    <lineage>
        <taxon>Bacteria</taxon>
        <taxon>Pseudomonadati</taxon>
        <taxon>Pseudomonadota</taxon>
        <taxon>Alphaproteobacteria</taxon>
        <taxon>Rhodobacterales</taxon>
        <taxon>Paracoccaceae</taxon>
        <taxon>Fuscovulum</taxon>
    </lineage>
</organism>
<protein>
    <recommendedName>
        <fullName evidence="4">Secreted protein</fullName>
    </recommendedName>
</protein>
<name>A0ABY8Q938_9RHOB</name>
<keyword evidence="3" id="KW-1185">Reference proteome</keyword>
<accession>A0ABY8Q938</accession>
<evidence type="ECO:0008006" key="4">
    <source>
        <dbReference type="Google" id="ProtNLM"/>
    </source>
</evidence>
<evidence type="ECO:0000256" key="1">
    <source>
        <dbReference type="SAM" id="SignalP"/>
    </source>
</evidence>
<sequence>MAAALSLTLGLAACAAPQGGGTAVPSAPLRVTNGGLPFAYHEGAAAKRVALETCAAEGRELRTSIYDRFDAGAWVFVEGCA</sequence>
<dbReference type="EMBL" id="CP124535">
    <property type="protein sequence ID" value="WGV17401.1"/>
    <property type="molecule type" value="Genomic_DNA"/>
</dbReference>
<reference evidence="2 3" key="1">
    <citation type="submission" date="2023-04" db="EMBL/GenBank/DDBJ databases">
        <title>YMD61, complete Genome.</title>
        <authorList>
            <person name="Zhang J."/>
        </authorList>
    </citation>
    <scope>NUCLEOTIDE SEQUENCE [LARGE SCALE GENOMIC DNA]</scope>
    <source>
        <strain evidence="2 3">YMD61</strain>
    </source>
</reference>
<dbReference type="Proteomes" id="UP001230978">
    <property type="component" value="Chromosome"/>
</dbReference>
<evidence type="ECO:0000313" key="2">
    <source>
        <dbReference type="EMBL" id="WGV17401.1"/>
    </source>
</evidence>
<feature type="signal peptide" evidence="1">
    <location>
        <begin position="1"/>
        <end position="15"/>
    </location>
</feature>
<gene>
    <name evidence="2" type="ORF">QF092_06310</name>
</gene>
<evidence type="ECO:0000313" key="3">
    <source>
        <dbReference type="Proteomes" id="UP001230978"/>
    </source>
</evidence>
<dbReference type="RefSeq" id="WP_281468657.1">
    <property type="nucleotide sequence ID" value="NZ_CP124535.1"/>
</dbReference>
<feature type="chain" id="PRO_5045111934" description="Secreted protein" evidence="1">
    <location>
        <begin position="16"/>
        <end position="81"/>
    </location>
</feature>